<dbReference type="InterPro" id="IPR046848">
    <property type="entry name" value="E_motif"/>
</dbReference>
<dbReference type="GO" id="GO:0003723">
    <property type="term" value="F:RNA binding"/>
    <property type="evidence" value="ECO:0007669"/>
    <property type="project" value="InterPro"/>
</dbReference>
<dbReference type="InterPro" id="IPR002885">
    <property type="entry name" value="PPR_rpt"/>
</dbReference>
<protein>
    <submittedName>
        <fullName evidence="4">Pentatricopeptide repeat-containing protein</fullName>
    </submittedName>
</protein>
<reference evidence="4" key="1">
    <citation type="journal article" date="2023" name="Nat. Commun.">
        <title>Diploid and tetraploid genomes of Acorus and the evolution of monocots.</title>
        <authorList>
            <person name="Ma L."/>
            <person name="Liu K.W."/>
            <person name="Li Z."/>
            <person name="Hsiao Y.Y."/>
            <person name="Qi Y."/>
            <person name="Fu T."/>
            <person name="Tang G.D."/>
            <person name="Zhang D."/>
            <person name="Sun W.H."/>
            <person name="Liu D.K."/>
            <person name="Li Y."/>
            <person name="Chen G.Z."/>
            <person name="Liu X.D."/>
            <person name="Liao X.Y."/>
            <person name="Jiang Y.T."/>
            <person name="Yu X."/>
            <person name="Hao Y."/>
            <person name="Huang J."/>
            <person name="Zhao X.W."/>
            <person name="Ke S."/>
            <person name="Chen Y.Y."/>
            <person name="Wu W.L."/>
            <person name="Hsu J.L."/>
            <person name="Lin Y.F."/>
            <person name="Huang M.D."/>
            <person name="Li C.Y."/>
            <person name="Huang L."/>
            <person name="Wang Z.W."/>
            <person name="Zhao X."/>
            <person name="Zhong W.Y."/>
            <person name="Peng D.H."/>
            <person name="Ahmad S."/>
            <person name="Lan S."/>
            <person name="Zhang J.S."/>
            <person name="Tsai W.C."/>
            <person name="Van de Peer Y."/>
            <person name="Liu Z.J."/>
        </authorList>
    </citation>
    <scope>NUCLEOTIDE SEQUENCE</scope>
    <source>
        <strain evidence="4">CP</strain>
    </source>
</reference>
<comment type="caution">
    <text evidence="4">The sequence shown here is derived from an EMBL/GenBank/DDBJ whole genome shotgun (WGS) entry which is preliminary data.</text>
</comment>
<gene>
    <name evidence="4" type="primary">PCMP-E53</name>
    <name evidence="4" type="ORF">QJS10_CPA10g00826</name>
</gene>
<dbReference type="FunFam" id="1.25.40.10:FF:000345">
    <property type="entry name" value="Pentatricopeptide repeat-containing protein"/>
    <property type="match status" value="1"/>
</dbReference>
<dbReference type="Proteomes" id="UP001180020">
    <property type="component" value="Unassembled WGS sequence"/>
</dbReference>
<evidence type="ECO:0000256" key="3">
    <source>
        <dbReference type="SAM" id="MobiDB-lite"/>
    </source>
</evidence>
<dbReference type="PROSITE" id="PS51375">
    <property type="entry name" value="PPR"/>
    <property type="match status" value="2"/>
</dbReference>
<organism evidence="4 5">
    <name type="scientific">Acorus calamus</name>
    <name type="common">Sweet flag</name>
    <dbReference type="NCBI Taxonomy" id="4465"/>
    <lineage>
        <taxon>Eukaryota</taxon>
        <taxon>Viridiplantae</taxon>
        <taxon>Streptophyta</taxon>
        <taxon>Embryophyta</taxon>
        <taxon>Tracheophyta</taxon>
        <taxon>Spermatophyta</taxon>
        <taxon>Magnoliopsida</taxon>
        <taxon>Liliopsida</taxon>
        <taxon>Acoraceae</taxon>
        <taxon>Acorus</taxon>
    </lineage>
</organism>
<dbReference type="Pfam" id="PF20431">
    <property type="entry name" value="E_motif"/>
    <property type="match status" value="1"/>
</dbReference>
<dbReference type="Pfam" id="PF01535">
    <property type="entry name" value="PPR"/>
    <property type="match status" value="5"/>
</dbReference>
<feature type="repeat" description="PPR" evidence="2">
    <location>
        <begin position="228"/>
        <end position="262"/>
    </location>
</feature>
<keyword evidence="1" id="KW-0677">Repeat</keyword>
<evidence type="ECO:0000256" key="2">
    <source>
        <dbReference type="PROSITE-ProRule" id="PRU00708"/>
    </source>
</evidence>
<evidence type="ECO:0000313" key="4">
    <source>
        <dbReference type="EMBL" id="KAK1307048.1"/>
    </source>
</evidence>
<dbReference type="InterPro" id="IPR011990">
    <property type="entry name" value="TPR-like_helical_dom_sf"/>
</dbReference>
<dbReference type="Gene3D" id="1.25.40.10">
    <property type="entry name" value="Tetratricopeptide repeat domain"/>
    <property type="match status" value="3"/>
</dbReference>
<evidence type="ECO:0000256" key="1">
    <source>
        <dbReference type="ARBA" id="ARBA00022737"/>
    </source>
</evidence>
<dbReference type="Pfam" id="PF13041">
    <property type="entry name" value="PPR_2"/>
    <property type="match status" value="1"/>
</dbReference>
<name>A0AAV9E083_ACOCL</name>
<proteinExistence type="predicted"/>
<reference evidence="4" key="2">
    <citation type="submission" date="2023-06" db="EMBL/GenBank/DDBJ databases">
        <authorList>
            <person name="Ma L."/>
            <person name="Liu K.-W."/>
            <person name="Li Z."/>
            <person name="Hsiao Y.-Y."/>
            <person name="Qi Y."/>
            <person name="Fu T."/>
            <person name="Tang G."/>
            <person name="Zhang D."/>
            <person name="Sun W.-H."/>
            <person name="Liu D.-K."/>
            <person name="Li Y."/>
            <person name="Chen G.-Z."/>
            <person name="Liu X.-D."/>
            <person name="Liao X.-Y."/>
            <person name="Jiang Y.-T."/>
            <person name="Yu X."/>
            <person name="Hao Y."/>
            <person name="Huang J."/>
            <person name="Zhao X.-W."/>
            <person name="Ke S."/>
            <person name="Chen Y.-Y."/>
            <person name="Wu W.-L."/>
            <person name="Hsu J.-L."/>
            <person name="Lin Y.-F."/>
            <person name="Huang M.-D."/>
            <person name="Li C.-Y."/>
            <person name="Huang L."/>
            <person name="Wang Z.-W."/>
            <person name="Zhao X."/>
            <person name="Zhong W.-Y."/>
            <person name="Peng D.-H."/>
            <person name="Ahmad S."/>
            <person name="Lan S."/>
            <person name="Zhang J.-S."/>
            <person name="Tsai W.-C."/>
            <person name="Van De Peer Y."/>
            <person name="Liu Z.-J."/>
        </authorList>
    </citation>
    <scope>NUCLEOTIDE SEQUENCE</scope>
    <source>
        <strain evidence="4">CP</strain>
        <tissue evidence="4">Leaves</tissue>
    </source>
</reference>
<dbReference type="EMBL" id="JAUJYO010000010">
    <property type="protein sequence ID" value="KAK1307048.1"/>
    <property type="molecule type" value="Genomic_DNA"/>
</dbReference>
<feature type="repeat" description="PPR" evidence="2">
    <location>
        <begin position="126"/>
        <end position="160"/>
    </location>
</feature>
<feature type="compositionally biased region" description="Polar residues" evidence="3">
    <location>
        <begin position="1"/>
        <end position="12"/>
    </location>
</feature>
<dbReference type="AlphaFoldDB" id="A0AAV9E083"/>
<feature type="region of interest" description="Disordered" evidence="3">
    <location>
        <begin position="1"/>
        <end position="24"/>
    </location>
</feature>
<dbReference type="SUPFAM" id="SSF48452">
    <property type="entry name" value="TPR-like"/>
    <property type="match status" value="1"/>
</dbReference>
<evidence type="ECO:0000313" key="5">
    <source>
        <dbReference type="Proteomes" id="UP001180020"/>
    </source>
</evidence>
<dbReference type="NCBIfam" id="TIGR00756">
    <property type="entry name" value="PPR"/>
    <property type="match status" value="2"/>
</dbReference>
<dbReference type="InterPro" id="IPR046960">
    <property type="entry name" value="PPR_At4g14850-like_plant"/>
</dbReference>
<dbReference type="GO" id="GO:0009451">
    <property type="term" value="P:RNA modification"/>
    <property type="evidence" value="ECO:0007669"/>
    <property type="project" value="InterPro"/>
</dbReference>
<dbReference type="FunFam" id="1.25.40.10:FF:000344">
    <property type="entry name" value="Pentatricopeptide repeat-containing protein"/>
    <property type="match status" value="1"/>
</dbReference>
<dbReference type="PANTHER" id="PTHR47926">
    <property type="entry name" value="PENTATRICOPEPTIDE REPEAT-CONTAINING PROTEIN"/>
    <property type="match status" value="1"/>
</dbReference>
<accession>A0AAV9E083</accession>
<dbReference type="PANTHER" id="PTHR47926:SF515">
    <property type="entry name" value="UMP-CMP KINASE"/>
    <property type="match status" value="1"/>
</dbReference>
<sequence>MGSILHASTSFHLSVPPNKHNHQPKHLQITTTTTTTKHQALERVLEDLQLSIQRGAPVHDPHIFSSLLETCFRLRSLHHALRLHRLIPPRLLRRNPLLQSKLLRMYASHGFLDEARLLFDAMPQRTSFAYNSLISAYADSSLHEEALALFLQMDEDSVPRDRHTFPRALKACAGLGSLRLGEELHRLAVRRGFHADPFVQNALVAMYAKCGDVAKARTVFETIGCRRDPVSWNSMLTGYVRHGLLVEALDVFRGMLNAGLEPDSVAVSAVLSGFRSSRLGLEIHGWVIRRGRGRERSPSVGNALIGVYAERGQLRRARAVFASIPCKDRVSWNSVISAHRRDQRAVAMFERMVDSGVLPDEITFVAVLSACACNGIIGEGRRLFGEMEEKYRIRRGPEHLGCVVNMLGRAGRVHEAYELVVASEVVGGATAWGALLYACAVHGEVEVGERAAERLFELEPDNAHNFELLMRIYRGAGRTEEAEKVKGWMRERGLDD</sequence>
<keyword evidence="5" id="KW-1185">Reference proteome</keyword>